<dbReference type="InterPro" id="IPR016181">
    <property type="entry name" value="Acyl_CoA_acyltransferase"/>
</dbReference>
<accession>A0AAJ5X0Q6</accession>
<evidence type="ECO:0000313" key="1">
    <source>
        <dbReference type="EMBL" id="WEK40058.1"/>
    </source>
</evidence>
<gene>
    <name evidence="1" type="ORF">P0Y50_00195</name>
</gene>
<dbReference type="AlphaFoldDB" id="A0AAJ5X0Q6"/>
<dbReference type="Proteomes" id="UP001213664">
    <property type="component" value="Chromosome"/>
</dbReference>
<name>A0AAJ5X0Q6_9CAUL</name>
<dbReference type="SUPFAM" id="SSF55729">
    <property type="entry name" value="Acyl-CoA N-acyltransferases (Nat)"/>
    <property type="match status" value="1"/>
</dbReference>
<reference evidence="1" key="1">
    <citation type="submission" date="2023-03" db="EMBL/GenBank/DDBJ databases">
        <title>Andean soil-derived lignocellulolytic bacterial consortium as a source of novel taxa and putative plastic-active enzymes.</title>
        <authorList>
            <person name="Diaz-Garcia L."/>
            <person name="Chuvochina M."/>
            <person name="Feuerriegel G."/>
            <person name="Bunk B."/>
            <person name="Sproer C."/>
            <person name="Streit W.R."/>
            <person name="Rodriguez L.M."/>
            <person name="Overmann J."/>
            <person name="Jimenez D.J."/>
        </authorList>
    </citation>
    <scope>NUCLEOTIDE SEQUENCE</scope>
    <source>
        <strain evidence="1">MAG 833</strain>
    </source>
</reference>
<evidence type="ECO:0000313" key="2">
    <source>
        <dbReference type="Proteomes" id="UP001213664"/>
    </source>
</evidence>
<dbReference type="EMBL" id="CP119326">
    <property type="protein sequence ID" value="WEK40058.1"/>
    <property type="molecule type" value="Genomic_DNA"/>
</dbReference>
<proteinExistence type="predicted"/>
<sequence>MNKPVTHRLLDTTVGAGSGLRSRIVERPGLSLARDDLAVLVEDVRSIARSALGDRDLSYGIFSGDPETLSRSVLTIVYEKNGGRPVAFNALAILDADLGGRSVEVLHLGLVMVRPDVRGAGLSATLYGLTCVLLFVRRQCRAVWISSVTQVPAVVGMVAETFSDVYPSRPGARRSFHHERLAQQIMGRWRHAFGVGEEAGFDTDRFVITNAYTGGSDELKKSFDIAAKHRDAIYNDLCATALDYSRGDDLLQIGQIDMRAASRYLAKVAPPDTVPGLLGSFALLMIQAALLPLVHWLDHTQPWGSLRAWKT</sequence>
<organism evidence="1 2">
    <name type="scientific">Candidatus Brevundimonas colombiensis</name>
    <dbReference type="NCBI Taxonomy" id="3121376"/>
    <lineage>
        <taxon>Bacteria</taxon>
        <taxon>Pseudomonadati</taxon>
        <taxon>Pseudomonadota</taxon>
        <taxon>Alphaproteobacteria</taxon>
        <taxon>Caulobacterales</taxon>
        <taxon>Caulobacteraceae</taxon>
        <taxon>Brevundimonas</taxon>
    </lineage>
</organism>
<protein>
    <submittedName>
        <fullName evidence="1">Uncharacterized protein</fullName>
    </submittedName>
</protein>